<evidence type="ECO:0000256" key="2">
    <source>
        <dbReference type="SAM" id="SignalP"/>
    </source>
</evidence>
<reference evidence="3" key="1">
    <citation type="submission" date="2022-11" db="EMBL/GenBank/DDBJ databases">
        <title>Complete Genome Sequences of three Polynucleobacter sp. Subcluster PnecC Strains KF022, KF023, and KF032 Isolated from a Shallow Eutrophic Lake in Japan.</title>
        <authorList>
            <person name="Ogata Y."/>
            <person name="Watanabe K."/>
            <person name="Takemine S."/>
            <person name="Shindo C."/>
            <person name="Kurokawa R."/>
            <person name="Suda W."/>
        </authorList>
    </citation>
    <scope>NUCLEOTIDE SEQUENCE</scope>
    <source>
        <strain evidence="3">KF023</strain>
    </source>
</reference>
<keyword evidence="2" id="KW-0732">Signal</keyword>
<dbReference type="KEGG" id="pyt:PKF023_15360"/>
<evidence type="ECO:0000256" key="1">
    <source>
        <dbReference type="SAM" id="MobiDB-lite"/>
    </source>
</evidence>
<feature type="region of interest" description="Disordered" evidence="1">
    <location>
        <begin position="83"/>
        <end position="110"/>
    </location>
</feature>
<evidence type="ECO:0000313" key="3">
    <source>
        <dbReference type="EMBL" id="BDT77733.1"/>
    </source>
</evidence>
<protein>
    <submittedName>
        <fullName evidence="3">Uncharacterized protein</fullName>
    </submittedName>
</protein>
<sequence>MKIRNLINFALLSIIIAGPVSAQINAGKSLNPSYVESCIQSQVQAHQKIKEIAPNDFRAYCECTAKQLVSNLSSTQLEELSKGNKSPKWLKSAEDSASKACLKPGSTTQT</sequence>
<name>A0A9C7FK53_9BURK</name>
<proteinExistence type="predicted"/>
<accession>A0A9C7FK53</accession>
<dbReference type="EMBL" id="AP026973">
    <property type="protein sequence ID" value="BDT77733.1"/>
    <property type="molecule type" value="Genomic_DNA"/>
</dbReference>
<dbReference type="AlphaFoldDB" id="A0A9C7FK53"/>
<organism evidence="3">
    <name type="scientific">Polynucleobacter yangtzensis</name>
    <dbReference type="NCBI Taxonomy" id="1743159"/>
    <lineage>
        <taxon>Bacteria</taxon>
        <taxon>Pseudomonadati</taxon>
        <taxon>Pseudomonadota</taxon>
        <taxon>Betaproteobacteria</taxon>
        <taxon>Burkholderiales</taxon>
        <taxon>Burkholderiaceae</taxon>
        <taxon>Polynucleobacter</taxon>
    </lineage>
</organism>
<dbReference type="Proteomes" id="UP001211097">
    <property type="component" value="Chromosome"/>
</dbReference>
<feature type="chain" id="PRO_5038626755" evidence="2">
    <location>
        <begin position="23"/>
        <end position="110"/>
    </location>
</feature>
<gene>
    <name evidence="3" type="ORF">PKF023_15360</name>
</gene>
<feature type="signal peptide" evidence="2">
    <location>
        <begin position="1"/>
        <end position="22"/>
    </location>
</feature>